<keyword evidence="3" id="KW-1185">Reference proteome</keyword>
<sequence>RDGSILADRLEKLDQARQGWKKRVEPTDAVKFSVAGKMGLENKVDTPPLATFSPADRKKRTPKQRSSSSYRNDERLKYLLQLSDKKWPPPHLHRKKSSPLLLYAAFQQPGGDENGEFVRLFD</sequence>
<comment type="caution">
    <text evidence="2">The sequence shown here is derived from an EMBL/GenBank/DDBJ whole genome shotgun (WGS) entry which is preliminary data.</text>
</comment>
<protein>
    <submittedName>
        <fullName evidence="2">Uncharacterized protein</fullName>
    </submittedName>
</protein>
<proteinExistence type="predicted"/>
<dbReference type="EMBL" id="CAJPIN010116932">
    <property type="protein sequence ID" value="CAG2069105.1"/>
    <property type="molecule type" value="Genomic_DNA"/>
</dbReference>
<accession>A0ABN7PT18</accession>
<organism evidence="2 3">
    <name type="scientific">Timema podura</name>
    <name type="common">Walking stick</name>
    <dbReference type="NCBI Taxonomy" id="61482"/>
    <lineage>
        <taxon>Eukaryota</taxon>
        <taxon>Metazoa</taxon>
        <taxon>Ecdysozoa</taxon>
        <taxon>Arthropoda</taxon>
        <taxon>Hexapoda</taxon>
        <taxon>Insecta</taxon>
        <taxon>Pterygota</taxon>
        <taxon>Neoptera</taxon>
        <taxon>Polyneoptera</taxon>
        <taxon>Phasmatodea</taxon>
        <taxon>Timematodea</taxon>
        <taxon>Timematoidea</taxon>
        <taxon>Timematidae</taxon>
        <taxon>Timema</taxon>
    </lineage>
</organism>
<name>A0ABN7PT18_TIMPD</name>
<evidence type="ECO:0000313" key="3">
    <source>
        <dbReference type="Proteomes" id="UP001153148"/>
    </source>
</evidence>
<evidence type="ECO:0000313" key="2">
    <source>
        <dbReference type="EMBL" id="CAG2069105.1"/>
    </source>
</evidence>
<gene>
    <name evidence="2" type="ORF">TPAB3V08_LOCUS16048</name>
</gene>
<reference evidence="2" key="1">
    <citation type="submission" date="2021-03" db="EMBL/GenBank/DDBJ databases">
        <authorList>
            <person name="Tran Van P."/>
        </authorList>
    </citation>
    <scope>NUCLEOTIDE SEQUENCE</scope>
</reference>
<feature type="region of interest" description="Disordered" evidence="1">
    <location>
        <begin position="41"/>
        <end position="72"/>
    </location>
</feature>
<evidence type="ECO:0000256" key="1">
    <source>
        <dbReference type="SAM" id="MobiDB-lite"/>
    </source>
</evidence>
<feature type="non-terminal residue" evidence="2">
    <location>
        <position position="1"/>
    </location>
</feature>
<dbReference type="Proteomes" id="UP001153148">
    <property type="component" value="Unassembled WGS sequence"/>
</dbReference>